<feature type="region of interest" description="Disordered" evidence="1">
    <location>
        <begin position="1"/>
        <end position="25"/>
    </location>
</feature>
<reference evidence="2" key="1">
    <citation type="journal article" date="2023" name="Mol. Phylogenet. Evol.">
        <title>Genome-scale phylogeny and comparative genomics of the fungal order Sordariales.</title>
        <authorList>
            <person name="Hensen N."/>
            <person name="Bonometti L."/>
            <person name="Westerberg I."/>
            <person name="Brannstrom I.O."/>
            <person name="Guillou S."/>
            <person name="Cros-Aarteil S."/>
            <person name="Calhoun S."/>
            <person name="Haridas S."/>
            <person name="Kuo A."/>
            <person name="Mondo S."/>
            <person name="Pangilinan J."/>
            <person name="Riley R."/>
            <person name="LaButti K."/>
            <person name="Andreopoulos B."/>
            <person name="Lipzen A."/>
            <person name="Chen C."/>
            <person name="Yan M."/>
            <person name="Daum C."/>
            <person name="Ng V."/>
            <person name="Clum A."/>
            <person name="Steindorff A."/>
            <person name="Ohm R.A."/>
            <person name="Martin F."/>
            <person name="Silar P."/>
            <person name="Natvig D.O."/>
            <person name="Lalanne C."/>
            <person name="Gautier V."/>
            <person name="Ament-Velasquez S.L."/>
            <person name="Kruys A."/>
            <person name="Hutchinson M.I."/>
            <person name="Powell A.J."/>
            <person name="Barry K."/>
            <person name="Miller A.N."/>
            <person name="Grigoriev I.V."/>
            <person name="Debuchy R."/>
            <person name="Gladieux P."/>
            <person name="Hiltunen Thoren M."/>
            <person name="Johannesson H."/>
        </authorList>
    </citation>
    <scope>NUCLEOTIDE SEQUENCE</scope>
    <source>
        <strain evidence="2">CBS 508.74</strain>
    </source>
</reference>
<evidence type="ECO:0000256" key="1">
    <source>
        <dbReference type="SAM" id="MobiDB-lite"/>
    </source>
</evidence>
<evidence type="ECO:0000313" key="3">
    <source>
        <dbReference type="Proteomes" id="UP001302812"/>
    </source>
</evidence>
<dbReference type="EMBL" id="MU853334">
    <property type="protein sequence ID" value="KAK4115970.1"/>
    <property type="molecule type" value="Genomic_DNA"/>
</dbReference>
<name>A0AAN6YVV4_9PEZI</name>
<dbReference type="GeneID" id="89938670"/>
<keyword evidence="3" id="KW-1185">Reference proteome</keyword>
<protein>
    <submittedName>
        <fullName evidence="2">Uncharacterized protein</fullName>
    </submittedName>
</protein>
<proteinExistence type="predicted"/>
<accession>A0AAN6YVV4</accession>
<comment type="caution">
    <text evidence="2">The sequence shown here is derived from an EMBL/GenBank/DDBJ whole genome shotgun (WGS) entry which is preliminary data.</text>
</comment>
<evidence type="ECO:0000313" key="2">
    <source>
        <dbReference type="EMBL" id="KAK4115970.1"/>
    </source>
</evidence>
<dbReference type="AlphaFoldDB" id="A0AAN6YVV4"/>
<dbReference type="Proteomes" id="UP001302812">
    <property type="component" value="Unassembled WGS sequence"/>
</dbReference>
<reference evidence="2" key="2">
    <citation type="submission" date="2023-05" db="EMBL/GenBank/DDBJ databases">
        <authorList>
            <consortium name="Lawrence Berkeley National Laboratory"/>
            <person name="Steindorff A."/>
            <person name="Hensen N."/>
            <person name="Bonometti L."/>
            <person name="Westerberg I."/>
            <person name="Brannstrom I.O."/>
            <person name="Guillou S."/>
            <person name="Cros-Aarteil S."/>
            <person name="Calhoun S."/>
            <person name="Haridas S."/>
            <person name="Kuo A."/>
            <person name="Mondo S."/>
            <person name="Pangilinan J."/>
            <person name="Riley R."/>
            <person name="Labutti K."/>
            <person name="Andreopoulos B."/>
            <person name="Lipzen A."/>
            <person name="Chen C."/>
            <person name="Yanf M."/>
            <person name="Daum C."/>
            <person name="Ng V."/>
            <person name="Clum A."/>
            <person name="Ohm R."/>
            <person name="Martin F."/>
            <person name="Silar P."/>
            <person name="Natvig D."/>
            <person name="Lalanne C."/>
            <person name="Gautier V."/>
            <person name="Ament-Velasquez S.L."/>
            <person name="Kruys A."/>
            <person name="Hutchinson M.I."/>
            <person name="Powell A.J."/>
            <person name="Barry K."/>
            <person name="Miller A.N."/>
            <person name="Grigoriev I.V."/>
            <person name="Debuchy R."/>
            <person name="Gladieux P."/>
            <person name="Thoren M.H."/>
            <person name="Johannesson H."/>
        </authorList>
    </citation>
    <scope>NUCLEOTIDE SEQUENCE</scope>
    <source>
        <strain evidence="2">CBS 508.74</strain>
    </source>
</reference>
<gene>
    <name evidence="2" type="ORF">N656DRAFT_775968</name>
</gene>
<dbReference type="RefSeq" id="XP_064673540.1">
    <property type="nucleotide sequence ID" value="XM_064814545.1"/>
</dbReference>
<sequence>MNTELEDAQAAQPTGSQSEPKLPGVPDMTLQLWTVDGYPIVDGKYLDLRAGELKTHPESGETTTGPPLLGVYWHNTSPKQQKEPFLFDERPFYALGTCSLLSVTEYLVRVGDLLRTGVCTVKSLNATKYEINLLVQTELTCVEFGEALRRHGLTGSGFVSGSRS</sequence>
<organism evidence="2 3">
    <name type="scientific">Canariomyces notabilis</name>
    <dbReference type="NCBI Taxonomy" id="2074819"/>
    <lineage>
        <taxon>Eukaryota</taxon>
        <taxon>Fungi</taxon>
        <taxon>Dikarya</taxon>
        <taxon>Ascomycota</taxon>
        <taxon>Pezizomycotina</taxon>
        <taxon>Sordariomycetes</taxon>
        <taxon>Sordariomycetidae</taxon>
        <taxon>Sordariales</taxon>
        <taxon>Chaetomiaceae</taxon>
        <taxon>Canariomyces</taxon>
    </lineage>
</organism>